<keyword evidence="2" id="KW-1185">Reference proteome</keyword>
<dbReference type="InterPro" id="IPR029058">
    <property type="entry name" value="AB_hydrolase_fold"/>
</dbReference>
<dbReference type="OrthoDB" id="408373at2759"/>
<dbReference type="EMBL" id="CP042199">
    <property type="protein sequence ID" value="QDS76444.1"/>
    <property type="molecule type" value="Genomic_DNA"/>
</dbReference>
<dbReference type="AlphaFoldDB" id="A0A517LLE3"/>
<protein>
    <submittedName>
        <fullName evidence="1">Uncharacterized protein</fullName>
    </submittedName>
</protein>
<gene>
    <name evidence="1" type="ORF">FKW77_004529</name>
</gene>
<proteinExistence type="predicted"/>
<dbReference type="Proteomes" id="UP000316270">
    <property type="component" value="Chromosome 15"/>
</dbReference>
<organism evidence="1 2">
    <name type="scientific">Venturia effusa</name>
    <dbReference type="NCBI Taxonomy" id="50376"/>
    <lineage>
        <taxon>Eukaryota</taxon>
        <taxon>Fungi</taxon>
        <taxon>Dikarya</taxon>
        <taxon>Ascomycota</taxon>
        <taxon>Pezizomycotina</taxon>
        <taxon>Dothideomycetes</taxon>
        <taxon>Pleosporomycetidae</taxon>
        <taxon>Venturiales</taxon>
        <taxon>Venturiaceae</taxon>
        <taxon>Venturia</taxon>
    </lineage>
</organism>
<name>A0A517LLE3_9PEZI</name>
<evidence type="ECO:0000313" key="1">
    <source>
        <dbReference type="EMBL" id="QDS76444.1"/>
    </source>
</evidence>
<sequence>MLFKTHGIARVARIQFICARHARLWTIVRAIARFTKIAWYADLHATTCGALPEVNNGRHLPGHDSGGVIGTYLAASTSELVRSLSVLGPVLMTVEVRNAIRQMHLAPLQRPVADEPHLLKAWVYVRAGDVQVARDDLQRLQRETLD</sequence>
<dbReference type="SUPFAM" id="SSF53474">
    <property type="entry name" value="alpha/beta-Hydrolases"/>
    <property type="match status" value="1"/>
</dbReference>
<evidence type="ECO:0000313" key="2">
    <source>
        <dbReference type="Proteomes" id="UP000316270"/>
    </source>
</evidence>
<dbReference type="Gene3D" id="3.40.50.1820">
    <property type="entry name" value="alpha/beta hydrolase"/>
    <property type="match status" value="1"/>
</dbReference>
<accession>A0A517LLE3</accession>
<reference evidence="1 2" key="1">
    <citation type="submission" date="2019-07" db="EMBL/GenBank/DDBJ databases">
        <title>Finished genome of Venturia effusa.</title>
        <authorList>
            <person name="Young C.A."/>
            <person name="Cox M.P."/>
            <person name="Ganley A.R.D."/>
            <person name="David W.J."/>
        </authorList>
    </citation>
    <scope>NUCLEOTIDE SEQUENCE [LARGE SCALE GENOMIC DNA]</scope>
    <source>
        <strain evidence="2">albino</strain>
    </source>
</reference>